<evidence type="ECO:0000313" key="8">
    <source>
        <dbReference type="EMBL" id="CAK0897051.1"/>
    </source>
</evidence>
<accession>A0ABN9XBW9</accession>
<keyword evidence="4 6" id="KW-0472">Membrane</keyword>
<dbReference type="InterPro" id="IPR027359">
    <property type="entry name" value="Volt_channel_dom_sf"/>
</dbReference>
<comment type="caution">
    <text evidence="8">The sequence shown here is derived from an EMBL/GenBank/DDBJ whole genome shotgun (WGS) entry which is preliminary data.</text>
</comment>
<dbReference type="SUPFAM" id="SSF81324">
    <property type="entry name" value="Voltage-gated potassium channels"/>
    <property type="match status" value="1"/>
</dbReference>
<feature type="region of interest" description="Disordered" evidence="5">
    <location>
        <begin position="682"/>
        <end position="727"/>
    </location>
</feature>
<feature type="transmembrane region" description="Helical" evidence="6">
    <location>
        <begin position="228"/>
        <end position="250"/>
    </location>
</feature>
<proteinExistence type="predicted"/>
<keyword evidence="3 6" id="KW-1133">Transmembrane helix</keyword>
<feature type="compositionally biased region" description="Low complexity" evidence="5">
    <location>
        <begin position="626"/>
        <end position="637"/>
    </location>
</feature>
<feature type="non-terminal residue" evidence="8">
    <location>
        <position position="757"/>
    </location>
</feature>
<comment type="subcellular location">
    <subcellularLocation>
        <location evidence="1">Membrane</location>
        <topology evidence="1">Multi-pass membrane protein</topology>
    </subcellularLocation>
</comment>
<keyword evidence="2 6" id="KW-0812">Transmembrane</keyword>
<evidence type="ECO:0000256" key="4">
    <source>
        <dbReference type="ARBA" id="ARBA00023136"/>
    </source>
</evidence>
<feature type="transmembrane region" description="Helical" evidence="6">
    <location>
        <begin position="428"/>
        <end position="447"/>
    </location>
</feature>
<keyword evidence="9" id="KW-1185">Reference proteome</keyword>
<dbReference type="EMBL" id="CAUYUJ010020275">
    <property type="protein sequence ID" value="CAK0897051.1"/>
    <property type="molecule type" value="Genomic_DNA"/>
</dbReference>
<evidence type="ECO:0000256" key="6">
    <source>
        <dbReference type="SAM" id="Phobius"/>
    </source>
</evidence>
<gene>
    <name evidence="8" type="ORF">PCOR1329_LOCUS75339</name>
</gene>
<feature type="region of interest" description="Disordered" evidence="5">
    <location>
        <begin position="547"/>
        <end position="645"/>
    </location>
</feature>
<protein>
    <recommendedName>
        <fullName evidence="7">Ion transport domain-containing protein</fullName>
    </recommendedName>
</protein>
<evidence type="ECO:0000256" key="1">
    <source>
        <dbReference type="ARBA" id="ARBA00004141"/>
    </source>
</evidence>
<feature type="compositionally biased region" description="Low complexity" evidence="5">
    <location>
        <begin position="682"/>
        <end position="691"/>
    </location>
</feature>
<feature type="compositionally biased region" description="Low complexity" evidence="5">
    <location>
        <begin position="126"/>
        <end position="136"/>
    </location>
</feature>
<dbReference type="InterPro" id="IPR005821">
    <property type="entry name" value="Ion_trans_dom"/>
</dbReference>
<organism evidence="8 9">
    <name type="scientific">Prorocentrum cordatum</name>
    <dbReference type="NCBI Taxonomy" id="2364126"/>
    <lineage>
        <taxon>Eukaryota</taxon>
        <taxon>Sar</taxon>
        <taxon>Alveolata</taxon>
        <taxon>Dinophyceae</taxon>
        <taxon>Prorocentrales</taxon>
        <taxon>Prorocentraceae</taxon>
        <taxon>Prorocentrum</taxon>
    </lineage>
</organism>
<feature type="transmembrane region" description="Helical" evidence="6">
    <location>
        <begin position="459"/>
        <end position="484"/>
    </location>
</feature>
<reference evidence="8" key="1">
    <citation type="submission" date="2023-10" db="EMBL/GenBank/DDBJ databases">
        <authorList>
            <person name="Chen Y."/>
            <person name="Shah S."/>
            <person name="Dougan E. K."/>
            <person name="Thang M."/>
            <person name="Chan C."/>
        </authorList>
    </citation>
    <scope>NUCLEOTIDE SEQUENCE [LARGE SCALE GENOMIC DNA]</scope>
</reference>
<dbReference type="PANTHER" id="PTHR10037">
    <property type="entry name" value="VOLTAGE-GATED CATION CHANNEL CALCIUM AND SODIUM"/>
    <property type="match status" value="1"/>
</dbReference>
<feature type="domain" description="Ion transport" evidence="7">
    <location>
        <begin position="232"/>
        <end position="493"/>
    </location>
</feature>
<dbReference type="Gene3D" id="1.20.120.350">
    <property type="entry name" value="Voltage-gated potassium channels. Chain C"/>
    <property type="match status" value="1"/>
</dbReference>
<name>A0ABN9XBW9_9DINO</name>
<feature type="compositionally biased region" description="Pro residues" evidence="5">
    <location>
        <begin position="692"/>
        <end position="706"/>
    </location>
</feature>
<evidence type="ECO:0000259" key="7">
    <source>
        <dbReference type="Pfam" id="PF00520"/>
    </source>
</evidence>
<evidence type="ECO:0000313" key="9">
    <source>
        <dbReference type="Proteomes" id="UP001189429"/>
    </source>
</evidence>
<dbReference type="InterPro" id="IPR043203">
    <property type="entry name" value="VGCC_Ca_Na"/>
</dbReference>
<feature type="region of interest" description="Disordered" evidence="5">
    <location>
        <begin position="517"/>
        <end position="536"/>
    </location>
</feature>
<sequence>MRGAMTRVQSGVSLYRGNIRKLSNNSLGTILALFYSLMRTACTSAARHRCPPAAKAAAELAALVRADLRSELAAVLDAQGGAARLQGSPRPACVRARPLDGHDSAPDFQAHQPKGPARFADELSDGASDASPARARAAAGKGAAGAAPAALADLAHVPPGELASLSSRTASGWLSGLQRRSEQPLVGSSEGPNFRVSFVHAFSRAKIGMASIGLTPIAEERRLRAAAVLLRLFDSSACAVLLLNLVFIGAETEYNARGGGSEQGEVAFQAAEVCFLAFFLTDLLRRYCQDRKDFFRGGMWRWNVFEAALVTVQFLDVMVQFSLGTSKEREQTRSTGRMVISLMRFLRLARVLRVLRLFQFLQELNKLIWLIYASLRAFIWTVVLLVTMTYMFGVFLTQLVVDCTSDNPEWNGEFGDELSTYYSSVGSSVLYLFAATSGGIDWSSLLVPLKGVAEEAAGVVVLLFLLYITFTVMVVMNLVTGVFVEGAKRLNETERESLLCRRMKEIFEIATPSGLRRRRGHLPGAVPQPAGQPLHDRASRHLRHRSAAGREPLHAAGPRRDEHAHRGGVRQGRPAPEGPRQGLRRGGTAARGEAERQLAQRARGRRGGARAAPGGRRGPRARCPRRALPGPALRAEPGGVGEHACGQPELSRELAVCASLALARSLSLSWSTSHHLSLSLSLSSSPLLSPRLPSPRPGQPSRPPQPRRSLGRLASAGDPFALGAPPGGGWTRAPVHWGFSSLLEYSRGPEEGTFFVG</sequence>
<dbReference type="Proteomes" id="UP001189429">
    <property type="component" value="Unassembled WGS sequence"/>
</dbReference>
<evidence type="ECO:0000256" key="3">
    <source>
        <dbReference type="ARBA" id="ARBA00022989"/>
    </source>
</evidence>
<feature type="region of interest" description="Disordered" evidence="5">
    <location>
        <begin position="86"/>
        <end position="136"/>
    </location>
</feature>
<feature type="transmembrane region" description="Helical" evidence="6">
    <location>
        <begin position="266"/>
        <end position="284"/>
    </location>
</feature>
<evidence type="ECO:0000256" key="2">
    <source>
        <dbReference type="ARBA" id="ARBA00022692"/>
    </source>
</evidence>
<dbReference type="PANTHER" id="PTHR10037:SF62">
    <property type="entry name" value="SODIUM CHANNEL PROTEIN 60E"/>
    <property type="match status" value="1"/>
</dbReference>
<feature type="transmembrane region" description="Helical" evidence="6">
    <location>
        <begin position="367"/>
        <end position="392"/>
    </location>
</feature>
<dbReference type="Pfam" id="PF00520">
    <property type="entry name" value="Ion_trans"/>
    <property type="match status" value="1"/>
</dbReference>
<evidence type="ECO:0000256" key="5">
    <source>
        <dbReference type="SAM" id="MobiDB-lite"/>
    </source>
</evidence>
<dbReference type="Gene3D" id="1.10.287.70">
    <property type="match status" value="1"/>
</dbReference>